<evidence type="ECO:0000313" key="6">
    <source>
        <dbReference type="Proteomes" id="UP000199341"/>
    </source>
</evidence>
<dbReference type="STRING" id="310781.SAMN05216259_11464"/>
<keyword evidence="2" id="KW-0238">DNA-binding</keyword>
<gene>
    <name evidence="5" type="ORF">SAMN05216259_11464</name>
</gene>
<dbReference type="SUPFAM" id="SSF47413">
    <property type="entry name" value="lambda repressor-like DNA-binding domains"/>
    <property type="match status" value="1"/>
</dbReference>
<dbReference type="PANTHER" id="PTHR30146:SF138">
    <property type="entry name" value="TRANSCRIPTIONAL REGULATORY PROTEIN"/>
    <property type="match status" value="1"/>
</dbReference>
<dbReference type="PRINTS" id="PR00036">
    <property type="entry name" value="HTHLACI"/>
</dbReference>
<name>A0A1H0NH93_9ACTN</name>
<dbReference type="EMBL" id="FNIE01000014">
    <property type="protein sequence ID" value="SDO91971.1"/>
    <property type="molecule type" value="Genomic_DNA"/>
</dbReference>
<evidence type="ECO:0000259" key="4">
    <source>
        <dbReference type="PROSITE" id="PS50932"/>
    </source>
</evidence>
<organism evidence="5 6">
    <name type="scientific">Actinacidiphila guanduensis</name>
    <dbReference type="NCBI Taxonomy" id="310781"/>
    <lineage>
        <taxon>Bacteria</taxon>
        <taxon>Bacillati</taxon>
        <taxon>Actinomycetota</taxon>
        <taxon>Actinomycetes</taxon>
        <taxon>Kitasatosporales</taxon>
        <taxon>Streptomycetaceae</taxon>
        <taxon>Actinacidiphila</taxon>
    </lineage>
</organism>
<dbReference type="Pfam" id="PF13377">
    <property type="entry name" value="Peripla_BP_3"/>
    <property type="match status" value="1"/>
</dbReference>
<accession>A0A1H0NH93</accession>
<evidence type="ECO:0000256" key="2">
    <source>
        <dbReference type="ARBA" id="ARBA00023125"/>
    </source>
</evidence>
<dbReference type="InterPro" id="IPR046335">
    <property type="entry name" value="LacI/GalR-like_sensor"/>
</dbReference>
<evidence type="ECO:0000256" key="1">
    <source>
        <dbReference type="ARBA" id="ARBA00023015"/>
    </source>
</evidence>
<dbReference type="AlphaFoldDB" id="A0A1H0NH93"/>
<proteinExistence type="predicted"/>
<dbReference type="Gene3D" id="1.10.260.40">
    <property type="entry name" value="lambda repressor-like DNA-binding domains"/>
    <property type="match status" value="1"/>
</dbReference>
<dbReference type="Pfam" id="PF00356">
    <property type="entry name" value="LacI"/>
    <property type="match status" value="1"/>
</dbReference>
<reference evidence="5 6" key="1">
    <citation type="submission" date="2016-10" db="EMBL/GenBank/DDBJ databases">
        <authorList>
            <person name="de Groot N.N."/>
        </authorList>
    </citation>
    <scope>NUCLEOTIDE SEQUENCE [LARGE SCALE GENOMIC DNA]</scope>
    <source>
        <strain evidence="5 6">CGMCC 4.2022</strain>
    </source>
</reference>
<dbReference type="SMART" id="SM00354">
    <property type="entry name" value="HTH_LACI"/>
    <property type="match status" value="1"/>
</dbReference>
<evidence type="ECO:0000256" key="3">
    <source>
        <dbReference type="ARBA" id="ARBA00023163"/>
    </source>
</evidence>
<dbReference type="InterPro" id="IPR000843">
    <property type="entry name" value="HTH_LacI"/>
</dbReference>
<dbReference type="CDD" id="cd01392">
    <property type="entry name" value="HTH_LacI"/>
    <property type="match status" value="1"/>
</dbReference>
<sequence>MLCRMAEASGPDSSRRVTIHDVARSAGVSRQTVSRALNGKDEIERSTKQRVLDAARELGYRPSRFARGLVRQDTTTIGLVIPDLRNPFFTEVAASALESARARGWHVVVYDTADRPEEELGTLQVIGSQVDGVVGYFSCDEDELDRWTRGMPMVLIGREHRMARFSSIRIDGEAGVHAAVTHLVAKGHTMIGMLDHVNRAEPSLRRDWFTAAALAHGIDPGRVAGAAQSADGGGEGLRALLGAHPEVTAVFTFNDIVAVGALREARRLGRRVPAELAVIGFDGLQLGALVEPPLSSVALDTRLLGSLAVEQVGRLLTGADPLPPEALEVRAELRLAGSA</sequence>
<keyword evidence="1" id="KW-0805">Transcription regulation</keyword>
<dbReference type="GO" id="GO:0000976">
    <property type="term" value="F:transcription cis-regulatory region binding"/>
    <property type="evidence" value="ECO:0007669"/>
    <property type="project" value="TreeGrafter"/>
</dbReference>
<dbReference type="Proteomes" id="UP000199341">
    <property type="component" value="Unassembled WGS sequence"/>
</dbReference>
<dbReference type="PANTHER" id="PTHR30146">
    <property type="entry name" value="LACI-RELATED TRANSCRIPTIONAL REPRESSOR"/>
    <property type="match status" value="1"/>
</dbReference>
<dbReference type="SUPFAM" id="SSF53822">
    <property type="entry name" value="Periplasmic binding protein-like I"/>
    <property type="match status" value="1"/>
</dbReference>
<keyword evidence="3" id="KW-0804">Transcription</keyword>
<dbReference type="InterPro" id="IPR028082">
    <property type="entry name" value="Peripla_BP_I"/>
</dbReference>
<dbReference type="Gene3D" id="3.40.50.2300">
    <property type="match status" value="2"/>
</dbReference>
<dbReference type="PROSITE" id="PS00356">
    <property type="entry name" value="HTH_LACI_1"/>
    <property type="match status" value="1"/>
</dbReference>
<dbReference type="CDD" id="cd06267">
    <property type="entry name" value="PBP1_LacI_sugar_binding-like"/>
    <property type="match status" value="1"/>
</dbReference>
<dbReference type="GO" id="GO:0003700">
    <property type="term" value="F:DNA-binding transcription factor activity"/>
    <property type="evidence" value="ECO:0007669"/>
    <property type="project" value="TreeGrafter"/>
</dbReference>
<keyword evidence="6" id="KW-1185">Reference proteome</keyword>
<protein>
    <submittedName>
        <fullName evidence="5">Transcriptional regulator, LacI family</fullName>
    </submittedName>
</protein>
<dbReference type="InterPro" id="IPR010982">
    <property type="entry name" value="Lambda_DNA-bd_dom_sf"/>
</dbReference>
<feature type="domain" description="HTH lacI-type" evidence="4">
    <location>
        <begin position="17"/>
        <end position="71"/>
    </location>
</feature>
<dbReference type="PROSITE" id="PS50932">
    <property type="entry name" value="HTH_LACI_2"/>
    <property type="match status" value="1"/>
</dbReference>
<evidence type="ECO:0000313" key="5">
    <source>
        <dbReference type="EMBL" id="SDO91971.1"/>
    </source>
</evidence>